<dbReference type="InterPro" id="IPR014729">
    <property type="entry name" value="Rossmann-like_a/b/a_fold"/>
</dbReference>
<sequence>MYKHILIGIDGSKQAKQAFTIGCSLAEALNAKISLLWVINRDRSMDISFGASEDFYREQAQYARENLQPYIKEATDKKLTVSENVLVGNAKNILADTFPKENGIDLIVIGQTGMNNIEKLVVGSHTSYVIRNSACDVLVVK</sequence>
<dbReference type="InterPro" id="IPR006015">
    <property type="entry name" value="Universal_stress_UspA"/>
</dbReference>
<keyword evidence="5" id="KW-1185">Reference proteome</keyword>
<comment type="similarity">
    <text evidence="1 2">Belongs to the universal stress protein A family.</text>
</comment>
<comment type="caution">
    <text evidence="4">The sequence shown here is derived from an EMBL/GenBank/DDBJ whole genome shotgun (WGS) entry which is preliminary data.</text>
</comment>
<keyword evidence="2" id="KW-0963">Cytoplasm</keyword>
<dbReference type="InterPro" id="IPR006016">
    <property type="entry name" value="UspA"/>
</dbReference>
<dbReference type="PANTHER" id="PTHR46268">
    <property type="entry name" value="STRESS RESPONSE PROTEIN NHAX"/>
    <property type="match status" value="1"/>
</dbReference>
<dbReference type="EMBL" id="JAIULA010000003">
    <property type="protein sequence ID" value="MCP0886129.1"/>
    <property type="molecule type" value="Genomic_DNA"/>
</dbReference>
<feature type="domain" description="UspA" evidence="3">
    <location>
        <begin position="1"/>
        <end position="141"/>
    </location>
</feature>
<dbReference type="Gene3D" id="3.40.50.620">
    <property type="entry name" value="HUPs"/>
    <property type="match status" value="1"/>
</dbReference>
<evidence type="ECO:0000313" key="4">
    <source>
        <dbReference type="EMBL" id="MCP0886129.1"/>
    </source>
</evidence>
<proteinExistence type="inferred from homology"/>
<dbReference type="AlphaFoldDB" id="A0A9X2FH48"/>
<gene>
    <name evidence="4" type="ORF">LB941_02115</name>
</gene>
<evidence type="ECO:0000256" key="2">
    <source>
        <dbReference type="PIRNR" id="PIRNR006276"/>
    </source>
</evidence>
<dbReference type="RefSeq" id="WP_253359100.1">
    <property type="nucleotide sequence ID" value="NZ_JAIULA010000003.1"/>
</dbReference>
<dbReference type="Pfam" id="PF00582">
    <property type="entry name" value="Usp"/>
    <property type="match status" value="1"/>
</dbReference>
<evidence type="ECO:0000256" key="1">
    <source>
        <dbReference type="ARBA" id="ARBA00008791"/>
    </source>
</evidence>
<dbReference type="CDD" id="cd00293">
    <property type="entry name" value="USP-like"/>
    <property type="match status" value="1"/>
</dbReference>
<dbReference type="Proteomes" id="UP001139006">
    <property type="component" value="Unassembled WGS sequence"/>
</dbReference>
<reference evidence="4 5" key="1">
    <citation type="journal article" date="2023" name="Int. J. Syst. Evol. Microbiol.">
        <title>Ligilactobacillus ubinensis sp. nov., a novel species isolated from the wild ferment of a durian fruit (Durio zibethinus).</title>
        <authorList>
            <person name="Heng Y.C."/>
            <person name="Menon N."/>
            <person name="Chen B."/>
            <person name="Loo B.Z.L."/>
            <person name="Wong G.W.J."/>
            <person name="Lim A.C.H."/>
            <person name="Silvaraju S."/>
            <person name="Kittelmann S."/>
        </authorList>
    </citation>
    <scope>NUCLEOTIDE SEQUENCE [LARGE SCALE GENOMIC DNA]</scope>
    <source>
        <strain evidence="4 5">WILCCON 0076</strain>
    </source>
</reference>
<evidence type="ECO:0000313" key="5">
    <source>
        <dbReference type="Proteomes" id="UP001139006"/>
    </source>
</evidence>
<organism evidence="4 5">
    <name type="scientific">Ligilactobacillus ubinensis</name>
    <dbReference type="NCBI Taxonomy" id="2876789"/>
    <lineage>
        <taxon>Bacteria</taxon>
        <taxon>Bacillati</taxon>
        <taxon>Bacillota</taxon>
        <taxon>Bacilli</taxon>
        <taxon>Lactobacillales</taxon>
        <taxon>Lactobacillaceae</taxon>
        <taxon>Ligilactobacillus</taxon>
    </lineage>
</organism>
<protein>
    <recommendedName>
        <fullName evidence="2">Universal stress protein</fullName>
    </recommendedName>
</protein>
<dbReference type="GO" id="GO:0005737">
    <property type="term" value="C:cytoplasm"/>
    <property type="evidence" value="ECO:0007669"/>
    <property type="project" value="UniProtKB-SubCell"/>
</dbReference>
<dbReference type="PANTHER" id="PTHR46268:SF6">
    <property type="entry name" value="UNIVERSAL STRESS PROTEIN UP12"/>
    <property type="match status" value="1"/>
</dbReference>
<dbReference type="PRINTS" id="PR01438">
    <property type="entry name" value="UNVRSLSTRESS"/>
</dbReference>
<name>A0A9X2FH48_9LACO</name>
<evidence type="ECO:0000259" key="3">
    <source>
        <dbReference type="Pfam" id="PF00582"/>
    </source>
</evidence>
<comment type="subcellular location">
    <subcellularLocation>
        <location evidence="2">Cytoplasm</location>
    </subcellularLocation>
</comment>
<accession>A0A9X2FH48</accession>
<dbReference type="SUPFAM" id="SSF52402">
    <property type="entry name" value="Adenine nucleotide alpha hydrolases-like"/>
    <property type="match status" value="1"/>
</dbReference>
<dbReference type="PIRSF" id="PIRSF006276">
    <property type="entry name" value="UspA"/>
    <property type="match status" value="1"/>
</dbReference>